<dbReference type="Proteomes" id="UP001140206">
    <property type="component" value="Chromosome 3"/>
</dbReference>
<keyword evidence="5" id="KW-1185">Reference proteome</keyword>
<evidence type="ECO:0000313" key="3">
    <source>
        <dbReference type="EMBL" id="KAJ4773435.1"/>
    </source>
</evidence>
<protein>
    <submittedName>
        <fullName evidence="4">HXXXD-type acyl-transferase family protein</fullName>
    </submittedName>
</protein>
<dbReference type="EMBL" id="JAMFTS010000003">
    <property type="protein sequence ID" value="KAJ4773435.1"/>
    <property type="molecule type" value="Genomic_DNA"/>
</dbReference>
<proteinExistence type="predicted"/>
<keyword evidence="2" id="KW-0012">Acyltransferase</keyword>
<keyword evidence="1" id="KW-0808">Transferase</keyword>
<gene>
    <name evidence="4" type="ORF">LUZ62_018169</name>
    <name evidence="3" type="ORF">LUZ62_057692</name>
</gene>
<dbReference type="EMBL" id="JAMFTS010000001">
    <property type="protein sequence ID" value="KAJ4805603.1"/>
    <property type="molecule type" value="Genomic_DNA"/>
</dbReference>
<comment type="caution">
    <text evidence="4">The sequence shown here is derived from an EMBL/GenBank/DDBJ whole genome shotgun (WGS) entry which is preliminary data.</text>
</comment>
<dbReference type="InterPro" id="IPR023213">
    <property type="entry name" value="CAT-like_dom_sf"/>
</dbReference>
<evidence type="ECO:0000313" key="4">
    <source>
        <dbReference type="EMBL" id="KAJ4805603.1"/>
    </source>
</evidence>
<dbReference type="GO" id="GO:0016747">
    <property type="term" value="F:acyltransferase activity, transferring groups other than amino-acyl groups"/>
    <property type="evidence" value="ECO:0007669"/>
    <property type="project" value="UniProtKB-ARBA"/>
</dbReference>
<dbReference type="PANTHER" id="PTHR31625">
    <property type="match status" value="1"/>
</dbReference>
<dbReference type="Gene3D" id="3.30.559.10">
    <property type="entry name" value="Chloramphenicol acetyltransferase-like domain"/>
    <property type="match status" value="1"/>
</dbReference>
<evidence type="ECO:0000313" key="5">
    <source>
        <dbReference type="Proteomes" id="UP001140206"/>
    </source>
</evidence>
<dbReference type="InterPro" id="IPR051504">
    <property type="entry name" value="Plant_metabolite_acyltrans"/>
</dbReference>
<evidence type="ECO:0000256" key="1">
    <source>
        <dbReference type="ARBA" id="ARBA00022679"/>
    </source>
</evidence>
<dbReference type="AlphaFoldDB" id="A0AAV8GIW1"/>
<organism evidence="4 5">
    <name type="scientific">Rhynchospora pubera</name>
    <dbReference type="NCBI Taxonomy" id="906938"/>
    <lineage>
        <taxon>Eukaryota</taxon>
        <taxon>Viridiplantae</taxon>
        <taxon>Streptophyta</taxon>
        <taxon>Embryophyta</taxon>
        <taxon>Tracheophyta</taxon>
        <taxon>Spermatophyta</taxon>
        <taxon>Magnoliopsida</taxon>
        <taxon>Liliopsida</taxon>
        <taxon>Poales</taxon>
        <taxon>Cyperaceae</taxon>
        <taxon>Cyperoideae</taxon>
        <taxon>Rhynchosporeae</taxon>
        <taxon>Rhynchospora</taxon>
    </lineage>
</organism>
<dbReference type="Pfam" id="PF02458">
    <property type="entry name" value="Transferase"/>
    <property type="match status" value="1"/>
</dbReference>
<reference evidence="4" key="1">
    <citation type="submission" date="2022-08" db="EMBL/GenBank/DDBJ databases">
        <authorList>
            <person name="Marques A."/>
        </authorList>
    </citation>
    <scope>NUCLEOTIDE SEQUENCE</scope>
    <source>
        <strain evidence="4">RhyPub2mFocal</strain>
        <tissue evidence="4">Leaves</tissue>
    </source>
</reference>
<accession>A0AAV8GIW1</accession>
<sequence length="125" mass="13683">MATANVADLIQDDGVFVATEAVGKAIDQLSERLKVVRKWLDEYVSLSGTPILSVAGSPKFKVFDVDFGLGRPSKVEIISATKTGAMSVAEIRDQQGGIEIGITFPKDEMDYFKKYFFDGLKNLSE</sequence>
<dbReference type="Proteomes" id="UP001140206">
    <property type="component" value="Chromosome 1"/>
</dbReference>
<evidence type="ECO:0000256" key="2">
    <source>
        <dbReference type="ARBA" id="ARBA00023315"/>
    </source>
</evidence>
<name>A0AAV8GIW1_9POAL</name>